<protein>
    <submittedName>
        <fullName evidence="1">Uncharacterized protein</fullName>
    </submittedName>
</protein>
<gene>
    <name evidence="1" type="ORF">N7494_000454</name>
</gene>
<name>A0AAD6D5U5_9EURO</name>
<organism evidence="1 2">
    <name type="scientific">Penicillium frequentans</name>
    <dbReference type="NCBI Taxonomy" id="3151616"/>
    <lineage>
        <taxon>Eukaryota</taxon>
        <taxon>Fungi</taxon>
        <taxon>Dikarya</taxon>
        <taxon>Ascomycota</taxon>
        <taxon>Pezizomycotina</taxon>
        <taxon>Eurotiomycetes</taxon>
        <taxon>Eurotiomycetidae</taxon>
        <taxon>Eurotiales</taxon>
        <taxon>Aspergillaceae</taxon>
        <taxon>Penicillium</taxon>
    </lineage>
</organism>
<keyword evidence="2" id="KW-1185">Reference proteome</keyword>
<proteinExistence type="predicted"/>
<evidence type="ECO:0000313" key="1">
    <source>
        <dbReference type="EMBL" id="KAJ5556539.1"/>
    </source>
</evidence>
<dbReference type="EMBL" id="JAQIZZ010000001">
    <property type="protein sequence ID" value="KAJ5556539.1"/>
    <property type="molecule type" value="Genomic_DNA"/>
</dbReference>
<dbReference type="Proteomes" id="UP001220324">
    <property type="component" value="Unassembled WGS sequence"/>
</dbReference>
<dbReference type="AlphaFoldDB" id="A0AAD6D5U5"/>
<comment type="caution">
    <text evidence="1">The sequence shown here is derived from an EMBL/GenBank/DDBJ whole genome shotgun (WGS) entry which is preliminary data.</text>
</comment>
<sequence length="184" mass="20397">MQNTHYSNRSSSQHPQTPNSDLVATASVFCSVLASLPPEAYCAWKRGQLSHPEDSGHRRALIPTTEDQYSPSSGFNGTFASLSSYFHRDLSASGRPGSDRTSFEEDMDTAMRDQRSYILSSCKFSDDSHIVIGDVKTITSTGKQTSSNSKYRFEGAEFRDRTKVVSGDMDDEAYQKCVNHRSAT</sequence>
<evidence type="ECO:0000313" key="2">
    <source>
        <dbReference type="Proteomes" id="UP001220324"/>
    </source>
</evidence>
<accession>A0AAD6D5U5</accession>
<reference evidence="1 2" key="1">
    <citation type="journal article" date="2023" name="IMA Fungus">
        <title>Comparative genomic study of the Penicillium genus elucidates a diverse pangenome and 15 lateral gene transfer events.</title>
        <authorList>
            <person name="Petersen C."/>
            <person name="Sorensen T."/>
            <person name="Nielsen M.R."/>
            <person name="Sondergaard T.E."/>
            <person name="Sorensen J.L."/>
            <person name="Fitzpatrick D.A."/>
            <person name="Frisvad J.C."/>
            <person name="Nielsen K.L."/>
        </authorList>
    </citation>
    <scope>NUCLEOTIDE SEQUENCE [LARGE SCALE GENOMIC DNA]</scope>
    <source>
        <strain evidence="1 2">IBT 35679</strain>
    </source>
</reference>